<dbReference type="Proteomes" id="UP000827889">
    <property type="component" value="Chromosome 1"/>
</dbReference>
<evidence type="ECO:0000259" key="5">
    <source>
        <dbReference type="Pfam" id="PF02866"/>
    </source>
</evidence>
<reference evidence="7" key="2">
    <citation type="submission" date="2025-08" db="UniProtKB">
        <authorList>
            <consortium name="RefSeq"/>
        </authorList>
    </citation>
    <scope>IDENTIFICATION</scope>
    <source>
        <tissue evidence="7">Leaf</tissue>
    </source>
</reference>
<dbReference type="SUPFAM" id="SSF56327">
    <property type="entry name" value="LDH C-terminal domain-like"/>
    <property type="match status" value="1"/>
</dbReference>
<feature type="domain" description="Lactate/malate dehydrogenase C-terminal" evidence="5">
    <location>
        <begin position="176"/>
        <end position="318"/>
    </location>
</feature>
<dbReference type="Gene3D" id="3.90.110.10">
    <property type="entry name" value="Lactate dehydrogenase/glycoside hydrolase, family 4, C-terminal"/>
    <property type="match status" value="1"/>
</dbReference>
<dbReference type="GeneID" id="115727010"/>
<gene>
    <name evidence="7" type="primary">LOC115727010</name>
</gene>
<reference evidence="6" key="1">
    <citation type="submission" date="2025-05" db="UniProtKB">
        <authorList>
            <consortium name="RefSeq"/>
        </authorList>
    </citation>
    <scope>NUCLEOTIDE SEQUENCE [LARGE SCALE GENOMIC DNA]</scope>
</reference>
<dbReference type="InterPro" id="IPR001236">
    <property type="entry name" value="Lactate/malate_DH_N"/>
</dbReference>
<comment type="similarity">
    <text evidence="1">Belongs to the LDH/MDH superfamily. MDH type 2 family.</text>
</comment>
<evidence type="ECO:0000259" key="4">
    <source>
        <dbReference type="Pfam" id="PF00056"/>
    </source>
</evidence>
<dbReference type="Pfam" id="PF02866">
    <property type="entry name" value="Ldh_1_C"/>
    <property type="match status" value="1"/>
</dbReference>
<dbReference type="RefSeq" id="XP_048131149.1">
    <property type="nucleotide sequence ID" value="XM_048275192.1"/>
</dbReference>
<evidence type="ECO:0000256" key="1">
    <source>
        <dbReference type="ARBA" id="ARBA00009613"/>
    </source>
</evidence>
<evidence type="ECO:0000313" key="7">
    <source>
        <dbReference type="RefSeq" id="XP_048131149.1"/>
    </source>
</evidence>
<dbReference type="SUPFAM" id="SSF51735">
    <property type="entry name" value="NAD(P)-binding Rossmann-fold domains"/>
    <property type="match status" value="1"/>
</dbReference>
<keyword evidence="6" id="KW-1185">Reference proteome</keyword>
<dbReference type="PANTHER" id="PTHR23382">
    <property type="entry name" value="MALATE DEHYDROGENASE"/>
    <property type="match status" value="1"/>
</dbReference>
<evidence type="ECO:0000256" key="2">
    <source>
        <dbReference type="ARBA" id="ARBA00023002"/>
    </source>
</evidence>
<evidence type="ECO:0000256" key="3">
    <source>
        <dbReference type="RuleBase" id="RU003369"/>
    </source>
</evidence>
<dbReference type="InterPro" id="IPR036291">
    <property type="entry name" value="NAD(P)-bd_dom_sf"/>
</dbReference>
<feature type="domain" description="Lactate/malate dehydrogenase N-terminal" evidence="4">
    <location>
        <begin position="7"/>
        <end position="150"/>
    </location>
</feature>
<sequence>MEKKEVRILISDAAVEVALDLAVAIASGVMLGRDQPVIVHLLHGTSATDVAAAEELTSVPFGSPVLLDVIATSDVEKACNNVAFAILIANVPRKNKTVVSRGMVNNYKLLADALENYAAANCKVLVISYPADTLALTLKRFAPSIPPKNITILTRSYHNCALGHIAMWLKTPVCYVKNVIIWGKHSSPLHLDINHATVLGEYPVRDLINDDAWLNGTFMTYFQHRAALAVDIKEEVGRANLIAKAACDHIREWVLGTPEGRWVSMGVFSDGSYNVPAGLIYSFPVTCRNGEWTIVQGLPLDEFSRKKMDSTVEELMQEQLLIVTSIEDHVPSIERLRRG</sequence>
<dbReference type="InterPro" id="IPR015955">
    <property type="entry name" value="Lactate_DH/Glyco_Ohase_4_C"/>
</dbReference>
<dbReference type="InterPro" id="IPR022383">
    <property type="entry name" value="Lactate/malate_DH_C"/>
</dbReference>
<keyword evidence="2 3" id="KW-0560">Oxidoreductase</keyword>
<dbReference type="InterPro" id="IPR010945">
    <property type="entry name" value="Malate_DH_type2"/>
</dbReference>
<protein>
    <submittedName>
        <fullName evidence="7">Malate dehydrogenase-like</fullName>
    </submittedName>
</protein>
<evidence type="ECO:0000313" key="6">
    <source>
        <dbReference type="Proteomes" id="UP000827889"/>
    </source>
</evidence>
<organism evidence="6 7">
    <name type="scientific">Rhodamnia argentea</name>
    <dbReference type="NCBI Taxonomy" id="178133"/>
    <lineage>
        <taxon>Eukaryota</taxon>
        <taxon>Viridiplantae</taxon>
        <taxon>Streptophyta</taxon>
        <taxon>Embryophyta</taxon>
        <taxon>Tracheophyta</taxon>
        <taxon>Spermatophyta</taxon>
        <taxon>Magnoliopsida</taxon>
        <taxon>eudicotyledons</taxon>
        <taxon>Gunneridae</taxon>
        <taxon>Pentapetalae</taxon>
        <taxon>rosids</taxon>
        <taxon>malvids</taxon>
        <taxon>Myrtales</taxon>
        <taxon>Myrtaceae</taxon>
        <taxon>Myrtoideae</taxon>
        <taxon>Myrteae</taxon>
        <taxon>Australasian group</taxon>
        <taxon>Rhodamnia</taxon>
    </lineage>
</organism>
<dbReference type="Pfam" id="PF00056">
    <property type="entry name" value="Ldh_1_N"/>
    <property type="match status" value="1"/>
</dbReference>
<dbReference type="Gene3D" id="3.40.50.720">
    <property type="entry name" value="NAD(P)-binding Rossmann-like Domain"/>
    <property type="match status" value="1"/>
</dbReference>
<name>A0ABM3H3J3_9MYRT</name>
<accession>A0ABM3H3J3</accession>
<proteinExistence type="inferred from homology"/>